<dbReference type="SMART" id="SM00369">
    <property type="entry name" value="LRR_TYP"/>
    <property type="match status" value="5"/>
</dbReference>
<protein>
    <submittedName>
        <fullName evidence="19">Peroxidasin</fullName>
    </submittedName>
</protein>
<dbReference type="Gene3D" id="3.80.10.10">
    <property type="entry name" value="Ribonuclease Inhibitor"/>
    <property type="match status" value="2"/>
</dbReference>
<feature type="domain" description="Ig-like" evidence="18">
    <location>
        <begin position="331"/>
        <end position="420"/>
    </location>
</feature>
<dbReference type="Gene3D" id="2.60.40.10">
    <property type="entry name" value="Immunoglobulins"/>
    <property type="match status" value="4"/>
</dbReference>
<dbReference type="SUPFAM" id="SSF52058">
    <property type="entry name" value="L domain-like"/>
    <property type="match status" value="1"/>
</dbReference>
<dbReference type="FunFam" id="1.10.640.10:FF:000001">
    <property type="entry name" value="Peroxidasin homolog"/>
    <property type="match status" value="1"/>
</dbReference>
<keyword evidence="6 15" id="KW-0479">Metal-binding</keyword>
<evidence type="ECO:0000313" key="19">
    <source>
        <dbReference type="EMBL" id="JAB84477.1"/>
    </source>
</evidence>
<keyword evidence="7 17" id="KW-0732">Signal</keyword>
<keyword evidence="9" id="KW-0560">Oxidoreductase</keyword>
<evidence type="ECO:0000256" key="16">
    <source>
        <dbReference type="SAM" id="Coils"/>
    </source>
</evidence>
<dbReference type="FunFam" id="2.60.40.10:FF:000612">
    <property type="entry name" value="palladin isoform X1"/>
    <property type="match status" value="1"/>
</dbReference>
<evidence type="ECO:0000256" key="10">
    <source>
        <dbReference type="ARBA" id="ARBA00023004"/>
    </source>
</evidence>
<evidence type="ECO:0000256" key="12">
    <source>
        <dbReference type="ARBA" id="ARBA00023180"/>
    </source>
</evidence>
<dbReference type="Pfam" id="PF13855">
    <property type="entry name" value="LRR_8"/>
    <property type="match status" value="2"/>
</dbReference>
<reference evidence="19" key="1">
    <citation type="journal article" date="2014" name="Proc. Natl. Acad. Sci. U.S.A.">
        <title>A unique covalent bond in basement membrane is a primordial innovation for tissue evolution.</title>
        <authorList>
            <consortium name="Aspirnauts"/>
            <person name="Fidler A.L."/>
            <person name="Vanacore R.M."/>
            <person name="Chetyrkin S.V."/>
            <person name="Pedchenko V.K."/>
            <person name="Bhave G."/>
            <person name="Yin V.P."/>
            <person name="Stothers C.L."/>
            <person name="Rose K.L."/>
            <person name="McDonald W.H."/>
            <person name="Clark T.A."/>
            <person name="Borza D.B."/>
            <person name="Steele R.E."/>
            <person name="Ivy M.T."/>
            <person name="Hudson J.K."/>
            <person name="Hudson B.G."/>
        </authorList>
    </citation>
    <scope>NUCLEOTIDE SEQUENCE</scope>
</reference>
<evidence type="ECO:0000256" key="15">
    <source>
        <dbReference type="PIRSR" id="PIRSR619791-2"/>
    </source>
</evidence>
<keyword evidence="8" id="KW-0677">Repeat</keyword>
<dbReference type="InterPro" id="IPR010255">
    <property type="entry name" value="Haem_peroxidase_sf"/>
</dbReference>
<proteinExistence type="evidence at transcript level"/>
<evidence type="ECO:0000259" key="18">
    <source>
        <dbReference type="PROSITE" id="PS50835"/>
    </source>
</evidence>
<comment type="similarity">
    <text evidence="14">Belongs to the peroxidase family. XPO subfamily.</text>
</comment>
<dbReference type="GO" id="GO:0020037">
    <property type="term" value="F:heme binding"/>
    <property type="evidence" value="ECO:0007669"/>
    <property type="project" value="InterPro"/>
</dbReference>
<evidence type="ECO:0000256" key="14">
    <source>
        <dbReference type="ARBA" id="ARBA00061342"/>
    </source>
</evidence>
<keyword evidence="3" id="KW-0964">Secreted</keyword>
<dbReference type="GO" id="GO:0004601">
    <property type="term" value="F:peroxidase activity"/>
    <property type="evidence" value="ECO:0007669"/>
    <property type="project" value="InterPro"/>
</dbReference>
<dbReference type="InterPro" id="IPR003591">
    <property type="entry name" value="Leu-rich_rpt_typical-subtyp"/>
</dbReference>
<dbReference type="SUPFAM" id="SSF48113">
    <property type="entry name" value="Heme-dependent peroxidases"/>
    <property type="match status" value="1"/>
</dbReference>
<evidence type="ECO:0000256" key="5">
    <source>
        <dbReference type="ARBA" id="ARBA00022617"/>
    </source>
</evidence>
<dbReference type="SMART" id="SM00365">
    <property type="entry name" value="LRR_SD22"/>
    <property type="match status" value="3"/>
</dbReference>
<evidence type="ECO:0000256" key="17">
    <source>
        <dbReference type="SAM" id="SignalP"/>
    </source>
</evidence>
<dbReference type="SMART" id="SM00408">
    <property type="entry name" value="IGc2"/>
    <property type="match status" value="4"/>
</dbReference>
<dbReference type="SMR" id="V9GWQ8"/>
<dbReference type="PROSITE" id="PS51450">
    <property type="entry name" value="LRR"/>
    <property type="match status" value="2"/>
</dbReference>
<keyword evidence="16" id="KW-0175">Coiled coil</keyword>
<dbReference type="Gene3D" id="1.10.640.10">
    <property type="entry name" value="Haem peroxidase domain superfamily, animal type"/>
    <property type="match status" value="1"/>
</dbReference>
<evidence type="ECO:0000256" key="11">
    <source>
        <dbReference type="ARBA" id="ARBA00023157"/>
    </source>
</evidence>
<feature type="domain" description="Ig-like" evidence="18">
    <location>
        <begin position="238"/>
        <end position="325"/>
    </location>
</feature>
<feature type="chain" id="PRO_5004776113" evidence="17">
    <location>
        <begin position="25"/>
        <end position="1473"/>
    </location>
</feature>
<dbReference type="InterPro" id="IPR013098">
    <property type="entry name" value="Ig_I-set"/>
</dbReference>
<feature type="signal peptide" evidence="17">
    <location>
        <begin position="1"/>
        <end position="24"/>
    </location>
</feature>
<dbReference type="EMBL" id="GAMY01000002">
    <property type="protein sequence ID" value="JAB84477.1"/>
    <property type="molecule type" value="mRNA"/>
</dbReference>
<keyword evidence="11" id="KW-1015">Disulfide bond</keyword>
<dbReference type="PROSITE" id="PS50292">
    <property type="entry name" value="PEROXIDASE_3"/>
    <property type="match status" value="1"/>
</dbReference>
<dbReference type="PANTHER" id="PTHR11475:SF58">
    <property type="entry name" value="PEROXIDASIN"/>
    <property type="match status" value="1"/>
</dbReference>
<feature type="coiled-coil region" evidence="16">
    <location>
        <begin position="1385"/>
        <end position="1412"/>
    </location>
</feature>
<dbReference type="Pfam" id="PF07679">
    <property type="entry name" value="I-set"/>
    <property type="match status" value="4"/>
</dbReference>
<dbReference type="CDD" id="cd09826">
    <property type="entry name" value="peroxidasin_like"/>
    <property type="match status" value="1"/>
</dbReference>
<dbReference type="FunFam" id="3.80.10.10:FF:000082">
    <property type="entry name" value="Leucine-rich repeat-containing 24"/>
    <property type="match status" value="1"/>
</dbReference>
<dbReference type="InterPro" id="IPR019791">
    <property type="entry name" value="Haem_peroxidase_animal"/>
</dbReference>
<evidence type="ECO:0000256" key="2">
    <source>
        <dbReference type="ARBA" id="ARBA00004613"/>
    </source>
</evidence>
<organism evidence="19">
    <name type="scientific">Craspedacusta sowerbii</name>
    <name type="common">Freshwater jellyfish</name>
    <dbReference type="NCBI Taxonomy" id="128124"/>
    <lineage>
        <taxon>Eukaryota</taxon>
        <taxon>Metazoa</taxon>
        <taxon>Cnidaria</taxon>
        <taxon>Hydrozoa</taxon>
        <taxon>Trachylinae</taxon>
        <taxon>Limnomedusae</taxon>
        <taxon>Olindiidae</taxon>
        <taxon>Craspedacusta</taxon>
    </lineage>
</organism>
<dbReference type="FunFam" id="2.60.40.10:FF:000032">
    <property type="entry name" value="palladin isoform X1"/>
    <property type="match status" value="3"/>
</dbReference>
<dbReference type="Pfam" id="PF03098">
    <property type="entry name" value="An_peroxidase"/>
    <property type="match status" value="1"/>
</dbReference>
<dbReference type="InterPro" id="IPR003599">
    <property type="entry name" value="Ig_sub"/>
</dbReference>
<evidence type="ECO:0000256" key="3">
    <source>
        <dbReference type="ARBA" id="ARBA00022525"/>
    </source>
</evidence>
<comment type="cofactor">
    <cofactor evidence="1">
        <name>heme b</name>
        <dbReference type="ChEBI" id="CHEBI:60344"/>
    </cofactor>
</comment>
<sequence>MNYQIFVSVYFGLCLYSTVSFTTGQLIRSCPRGCACFEPEKSVRCVNQGFERIPQNIPRATTTLDLRYNRIRGIQQSDFQNLTQLTTLFLSNNLLQDISENAFAHLKSLKHLYLFSNRLHQLTASTFTGLENLEQLYLQSNLISQISPDAFEHLTSLKRLYLHENKLTSLTKEHLTPMLSLKRLRVENNNIACDCNFVRAIKEVQRENNVFIAATCDFNGEPRLAVELNYNDIGCRAPQFTERPQRKVGLQGETLEFRCKGSGNPEPTVSWLKDGRALSPDVNHEMSDDGTLTLHQVTLRESGSYQCVLENAIGRISSPFEAVVLKDEALPRFTAAPTNLDAIEGSAVLFKCRAIGQPKPIIEWRAQGDVILNDVSELGRFKVMSSGDLEISPVLVSDSGFYTCAARNVIGGVTQTAELVVKAPPSFIQHPTSQEVVDSESASFECKATGYPPPAIQWLKDGGRLPSDGRHAVLPSGTLRILFAQKSNEGEYACQAINVIGVNVTKANLTVRARVPPKISVKPPDMTVQPGNAIFIRCAAEGWPAPVISWAKDGVQVSSGGRFTANASAGTIEIKGIGNTDEGAWECVARNSIGFAREQFKLTVIGSKDRRYEGDQFVLKSLEQARSEVDRAIELTTQKLRNFTPRTPGDLLALFRFPSPAAVEIARSAEIFEIALELIQKNVDSGLVQQGMRQDYHFNGLVSPEHISLLANLSGCTAHQRVANCSNICFHRKYRSIDGSCNNLNHPMWGAALTPFSRLLRPVYENGFNTPVGWNRTDALPGARKVSLDLITTREVSSDDEFTHMLMQWGQFLDHDLSFTVTSPSTTRFHDGRSCHDGCDNEHPCFPIPVPDNDPRIKRLKCLEFTRSSAVCGSGPTSLFFDVITPRQQINQITSFIDASNVYGSSEKDARDLRALEDDQGLLKEGIHIKDDKYLLPFNKDTPIDCQLDKSEPSIPCFLAGDHRVNEQLGLLAMHTLWMREHNRIARQLRRLNPHWQGEKIYQESRKIVGAEMQVITFNEWLPKVLGDHGMKLLGAYEGYDPNLDPSIFNAFATAAFRFGHTLIQPVLTRLNSSFQDIPQGSVPLHRAFFAPNRFVEEGGLDPLMRGLFGAPAKDRRMTHQLLNNELTNRLFELARAVAFDLAALNIQRGRDHGIPGYNSWRQFCNMAAAETFDDLKEEIKNKLVRDRLEALYGSVDKIDLFAGAMVEDVIPGSRLGPLLMCLLTKQFQILRHGDRFWYENPAMFLPEQLTQIKQASLARVLCDNGDDINHVQRDVFRRVYRQSEYLSCSRHPGIDLRFWKECCNENENCQAGESSFTLTNYIQENNIQARRVAETPGENHLRRARRAIVSANETMPPYGLDATDEAAHRKRNVVGKMKPTVSDIDHLEEKVYETDRMLKILKEELEDLKRNSRLGHEVEHVKDAYNPAVDGKMKPCLDRGIARAHDENWYRSFQKKCSCKNGSVICQDRSKP</sequence>
<evidence type="ECO:0000256" key="4">
    <source>
        <dbReference type="ARBA" id="ARBA00022614"/>
    </source>
</evidence>
<evidence type="ECO:0000256" key="8">
    <source>
        <dbReference type="ARBA" id="ARBA00022737"/>
    </source>
</evidence>
<evidence type="ECO:0000256" key="1">
    <source>
        <dbReference type="ARBA" id="ARBA00001970"/>
    </source>
</evidence>
<accession>V9GWQ8</accession>
<dbReference type="PRINTS" id="PR00457">
    <property type="entry name" value="ANPEROXIDASE"/>
</dbReference>
<dbReference type="SMART" id="SM00409">
    <property type="entry name" value="IG"/>
    <property type="match status" value="4"/>
</dbReference>
<evidence type="ECO:0000256" key="13">
    <source>
        <dbReference type="ARBA" id="ARBA00023319"/>
    </source>
</evidence>
<keyword evidence="12" id="KW-0325">Glycoprotein</keyword>
<feature type="binding site" description="axial binding residue" evidence="15">
    <location>
        <position position="1061"/>
    </location>
    <ligand>
        <name>heme b</name>
        <dbReference type="ChEBI" id="CHEBI:60344"/>
    </ligand>
    <ligandPart>
        <name>Fe</name>
        <dbReference type="ChEBI" id="CHEBI:18248"/>
    </ligandPart>
</feature>
<dbReference type="PROSITE" id="PS50835">
    <property type="entry name" value="IG_LIKE"/>
    <property type="match status" value="4"/>
</dbReference>
<dbReference type="InterPro" id="IPR037120">
    <property type="entry name" value="Haem_peroxidase_sf_animal"/>
</dbReference>
<dbReference type="InterPro" id="IPR032675">
    <property type="entry name" value="LRR_dom_sf"/>
</dbReference>
<dbReference type="InterPro" id="IPR007110">
    <property type="entry name" value="Ig-like_dom"/>
</dbReference>
<comment type="subcellular location">
    <subcellularLocation>
        <location evidence="2">Secreted</location>
    </subcellularLocation>
</comment>
<dbReference type="GO" id="GO:0046872">
    <property type="term" value="F:metal ion binding"/>
    <property type="evidence" value="ECO:0007669"/>
    <property type="project" value="UniProtKB-KW"/>
</dbReference>
<dbReference type="InterPro" id="IPR034824">
    <property type="entry name" value="Peroxidasin_peroxidase"/>
</dbReference>
<feature type="domain" description="Ig-like" evidence="18">
    <location>
        <begin position="517"/>
        <end position="603"/>
    </location>
</feature>
<evidence type="ECO:0000256" key="6">
    <source>
        <dbReference type="ARBA" id="ARBA00022723"/>
    </source>
</evidence>
<dbReference type="SUPFAM" id="SSF48726">
    <property type="entry name" value="Immunoglobulin"/>
    <property type="match status" value="4"/>
</dbReference>
<dbReference type="InterPro" id="IPR013783">
    <property type="entry name" value="Ig-like_fold"/>
</dbReference>
<keyword evidence="13" id="KW-0393">Immunoglobulin domain</keyword>
<dbReference type="GO" id="GO:0006979">
    <property type="term" value="P:response to oxidative stress"/>
    <property type="evidence" value="ECO:0007669"/>
    <property type="project" value="InterPro"/>
</dbReference>
<feature type="domain" description="Ig-like" evidence="18">
    <location>
        <begin position="425"/>
        <end position="510"/>
    </location>
</feature>
<dbReference type="GO" id="GO:0005576">
    <property type="term" value="C:extracellular region"/>
    <property type="evidence" value="ECO:0007669"/>
    <property type="project" value="UniProtKB-SubCell"/>
</dbReference>
<dbReference type="PANTHER" id="PTHR11475">
    <property type="entry name" value="OXIDASE/PEROXIDASE"/>
    <property type="match status" value="1"/>
</dbReference>
<keyword evidence="5 15" id="KW-0349">Heme</keyword>
<dbReference type="InterPro" id="IPR003598">
    <property type="entry name" value="Ig_sub2"/>
</dbReference>
<dbReference type="InterPro" id="IPR001611">
    <property type="entry name" value="Leu-rich_rpt"/>
</dbReference>
<evidence type="ECO:0000256" key="7">
    <source>
        <dbReference type="ARBA" id="ARBA00022729"/>
    </source>
</evidence>
<keyword evidence="4" id="KW-0433">Leucine-rich repeat</keyword>
<name>V9GWQ8_CRASO</name>
<keyword evidence="10 15" id="KW-0408">Iron</keyword>
<dbReference type="InterPro" id="IPR036179">
    <property type="entry name" value="Ig-like_dom_sf"/>
</dbReference>
<evidence type="ECO:0000256" key="9">
    <source>
        <dbReference type="ARBA" id="ARBA00023002"/>
    </source>
</evidence>